<dbReference type="Proteomes" id="UP000704712">
    <property type="component" value="Unassembled WGS sequence"/>
</dbReference>
<reference evidence="1" key="1">
    <citation type="submission" date="2020-04" db="EMBL/GenBank/DDBJ databases">
        <title>Hybrid Assembly of Korean Phytophthora infestans isolates.</title>
        <authorList>
            <person name="Prokchorchik M."/>
            <person name="Lee Y."/>
            <person name="Seo J."/>
            <person name="Cho J.-H."/>
            <person name="Park Y.-E."/>
            <person name="Jang D.-C."/>
            <person name="Im J.-S."/>
            <person name="Choi J.-G."/>
            <person name="Park H.-J."/>
            <person name="Lee G.-B."/>
            <person name="Lee Y.-G."/>
            <person name="Hong S.-Y."/>
            <person name="Cho K."/>
            <person name="Sohn K.H."/>
        </authorList>
    </citation>
    <scope>NUCLEOTIDE SEQUENCE</scope>
    <source>
        <strain evidence="1">KR_1_A1</strain>
        <strain evidence="2">KR_2_A2</strain>
    </source>
</reference>
<keyword evidence="3" id="KW-1185">Reference proteome</keyword>
<sequence>MKRGADINSDFIERVRAHTQRESAYEEALQEFEKDAYAMVCNVLGPVHYRFIFILRRLSRKNTNGKREDCYVMIIADTKENALSRAAEETENVVH</sequence>
<evidence type="ECO:0000313" key="1">
    <source>
        <dbReference type="EMBL" id="KAF4040285.1"/>
    </source>
</evidence>
<dbReference type="EMBL" id="JAACNO010002301">
    <property type="protein sequence ID" value="KAF4134306.1"/>
    <property type="molecule type" value="Genomic_DNA"/>
</dbReference>
<evidence type="ECO:0000313" key="2">
    <source>
        <dbReference type="EMBL" id="KAF4134306.1"/>
    </source>
</evidence>
<comment type="caution">
    <text evidence="1">The sequence shown here is derived from an EMBL/GenBank/DDBJ whole genome shotgun (WGS) entry which is preliminary data.</text>
</comment>
<dbReference type="AlphaFoldDB" id="A0A833TAY8"/>
<gene>
    <name evidence="1" type="ORF">GN244_ATG07478</name>
    <name evidence="2" type="ORF">GN958_ATG16438</name>
</gene>
<dbReference type="Proteomes" id="UP000602510">
    <property type="component" value="Unassembled WGS sequence"/>
</dbReference>
<name>A0A833TAY8_PHYIN</name>
<protein>
    <submittedName>
        <fullName evidence="1">Uncharacterized protein</fullName>
    </submittedName>
</protein>
<evidence type="ECO:0000313" key="3">
    <source>
        <dbReference type="Proteomes" id="UP000602510"/>
    </source>
</evidence>
<organism evidence="1 3">
    <name type="scientific">Phytophthora infestans</name>
    <name type="common">Potato late blight agent</name>
    <name type="synonym">Botrytis infestans</name>
    <dbReference type="NCBI Taxonomy" id="4787"/>
    <lineage>
        <taxon>Eukaryota</taxon>
        <taxon>Sar</taxon>
        <taxon>Stramenopiles</taxon>
        <taxon>Oomycota</taxon>
        <taxon>Peronosporomycetes</taxon>
        <taxon>Peronosporales</taxon>
        <taxon>Peronosporaceae</taxon>
        <taxon>Phytophthora</taxon>
    </lineage>
</organism>
<dbReference type="EMBL" id="WSZM01000149">
    <property type="protein sequence ID" value="KAF4040285.1"/>
    <property type="molecule type" value="Genomic_DNA"/>
</dbReference>
<proteinExistence type="predicted"/>
<accession>A0A833TAY8</accession>